<comment type="function">
    <text evidence="8">Water channel required to facilitate the transport of water across cell membrane.</text>
</comment>
<feature type="transmembrane region" description="Helical" evidence="10">
    <location>
        <begin position="102"/>
        <end position="120"/>
    </location>
</feature>
<dbReference type="Gramene" id="arahy.Tifrunner.gnm2.ann2.Ah10g391100.1">
    <property type="protein sequence ID" value="arahy.Tifrunner.gnm2.ann2.Ah10g391100.1-CDS"/>
    <property type="gene ID" value="arahy.Tifrunner.gnm2.ann2.Ah10g391100"/>
</dbReference>
<evidence type="ECO:0000256" key="3">
    <source>
        <dbReference type="ARBA" id="ARBA00022692"/>
    </source>
</evidence>
<organism evidence="11 12">
    <name type="scientific">Arachis hypogaea</name>
    <name type="common">Peanut</name>
    <dbReference type="NCBI Taxonomy" id="3818"/>
    <lineage>
        <taxon>Eukaryota</taxon>
        <taxon>Viridiplantae</taxon>
        <taxon>Streptophyta</taxon>
        <taxon>Embryophyta</taxon>
        <taxon>Tracheophyta</taxon>
        <taxon>Spermatophyta</taxon>
        <taxon>Magnoliopsida</taxon>
        <taxon>eudicotyledons</taxon>
        <taxon>Gunneridae</taxon>
        <taxon>Pentapetalae</taxon>
        <taxon>rosids</taxon>
        <taxon>fabids</taxon>
        <taxon>Fabales</taxon>
        <taxon>Fabaceae</taxon>
        <taxon>Papilionoideae</taxon>
        <taxon>50 kb inversion clade</taxon>
        <taxon>dalbergioids sensu lato</taxon>
        <taxon>Dalbergieae</taxon>
        <taxon>Pterocarpus clade</taxon>
        <taxon>Arachis</taxon>
    </lineage>
</organism>
<keyword evidence="3 9" id="KW-0812">Transmembrane</keyword>
<evidence type="ECO:0000256" key="4">
    <source>
        <dbReference type="ARBA" id="ARBA00022737"/>
    </source>
</evidence>
<dbReference type="Pfam" id="PF00230">
    <property type="entry name" value="MIP"/>
    <property type="match status" value="1"/>
</dbReference>
<keyword evidence="5 10" id="KW-1133">Transmembrane helix</keyword>
<dbReference type="SMR" id="A0A445B1L5"/>
<dbReference type="GO" id="GO:0005783">
    <property type="term" value="C:endoplasmic reticulum"/>
    <property type="evidence" value="ECO:0007669"/>
    <property type="project" value="UniProtKB-ARBA"/>
</dbReference>
<dbReference type="Gene3D" id="1.20.1080.10">
    <property type="entry name" value="Glycerol uptake facilitator protein"/>
    <property type="match status" value="1"/>
</dbReference>
<dbReference type="SUPFAM" id="SSF81338">
    <property type="entry name" value="Aquaporin-like"/>
    <property type="match status" value="1"/>
</dbReference>
<comment type="similarity">
    <text evidence="7">Belongs to the MIP/aquaporin (TC 1.A.8) family. SIP (TC 1.A.8.10) subfamily.</text>
</comment>
<sequence length="245" mass="26577">MVNAIKVAIADATVTCMWVFISATFGMMTSYITKMVDLHHLSHGGVDYPAIMVTTLVFFTFFSIFNTICNAFGGASFNPTGNASFYAAGSGSDSLFSMALRFPAQALGAVGGAVAIMEVMPLKYRHMIGGPTLKVDSQTGAIVEGVLTFLISFVVLLISLKGPRSSIMKTWLIAMAVVIVVHLGSVYTGPALNPAIAFGWAYLENSHNTWEQFYVYWIAPFIGAILASWLFRIVFPPRVVKHKKA</sequence>
<evidence type="ECO:0000256" key="5">
    <source>
        <dbReference type="ARBA" id="ARBA00022989"/>
    </source>
</evidence>
<dbReference type="OrthoDB" id="3222at2759"/>
<keyword evidence="2 9" id="KW-0813">Transport</keyword>
<evidence type="ECO:0008006" key="13">
    <source>
        <dbReference type="Google" id="ProtNLM"/>
    </source>
</evidence>
<feature type="transmembrane region" description="Helical" evidence="10">
    <location>
        <begin position="172"/>
        <end position="202"/>
    </location>
</feature>
<feature type="transmembrane region" description="Helical" evidence="10">
    <location>
        <begin position="214"/>
        <end position="235"/>
    </location>
</feature>
<dbReference type="PANTHER" id="PTHR46739">
    <property type="entry name" value="AQUAPORIN SIP1-1"/>
    <property type="match status" value="1"/>
</dbReference>
<evidence type="ECO:0000256" key="1">
    <source>
        <dbReference type="ARBA" id="ARBA00004141"/>
    </source>
</evidence>
<keyword evidence="6 10" id="KW-0472">Membrane</keyword>
<dbReference type="GO" id="GO:0016020">
    <property type="term" value="C:membrane"/>
    <property type="evidence" value="ECO:0007669"/>
    <property type="project" value="UniProtKB-SubCell"/>
</dbReference>
<proteinExistence type="inferred from homology"/>
<evidence type="ECO:0000256" key="7">
    <source>
        <dbReference type="ARBA" id="ARBA00024030"/>
    </source>
</evidence>
<evidence type="ECO:0000256" key="8">
    <source>
        <dbReference type="ARBA" id="ARBA00058554"/>
    </source>
</evidence>
<evidence type="ECO:0000256" key="9">
    <source>
        <dbReference type="RuleBase" id="RU000477"/>
    </source>
</evidence>
<feature type="transmembrane region" description="Helical" evidence="10">
    <location>
        <begin position="7"/>
        <end position="28"/>
    </location>
</feature>
<comment type="subcellular location">
    <subcellularLocation>
        <location evidence="1">Membrane</location>
        <topology evidence="1">Multi-pass membrane protein</topology>
    </subcellularLocation>
</comment>
<dbReference type="PRINTS" id="PR00783">
    <property type="entry name" value="MINTRINSICP"/>
</dbReference>
<dbReference type="GO" id="GO:0015250">
    <property type="term" value="F:water channel activity"/>
    <property type="evidence" value="ECO:0007669"/>
    <property type="project" value="InterPro"/>
</dbReference>
<evidence type="ECO:0000313" key="12">
    <source>
        <dbReference type="Proteomes" id="UP000289738"/>
    </source>
</evidence>
<dbReference type="AlphaFoldDB" id="A0A445B1L5"/>
<keyword evidence="4" id="KW-0677">Repeat</keyword>
<gene>
    <name evidence="11" type="ORF">Ahy_A10g047110</name>
</gene>
<keyword evidence="12" id="KW-1185">Reference proteome</keyword>
<dbReference type="STRING" id="3818.A0A445B1L5"/>
<dbReference type="InterPro" id="IPR000425">
    <property type="entry name" value="MIP"/>
</dbReference>
<evidence type="ECO:0000256" key="2">
    <source>
        <dbReference type="ARBA" id="ARBA00022448"/>
    </source>
</evidence>
<dbReference type="InterPro" id="IPR023271">
    <property type="entry name" value="Aquaporin-like"/>
</dbReference>
<reference evidence="11 12" key="1">
    <citation type="submission" date="2019-01" db="EMBL/GenBank/DDBJ databases">
        <title>Sequencing of cultivated peanut Arachis hypogaea provides insights into genome evolution and oil improvement.</title>
        <authorList>
            <person name="Chen X."/>
        </authorList>
    </citation>
    <scope>NUCLEOTIDE SEQUENCE [LARGE SCALE GENOMIC DNA]</scope>
    <source>
        <strain evidence="12">cv. Fuhuasheng</strain>
        <tissue evidence="11">Leaves</tissue>
    </source>
</reference>
<comment type="caution">
    <text evidence="11">The sequence shown here is derived from an EMBL/GenBank/DDBJ whole genome shotgun (WGS) entry which is preliminary data.</text>
</comment>
<dbReference type="PANTHER" id="PTHR46739:SF3">
    <property type="entry name" value="AQUAPORIN SIP1-1"/>
    <property type="match status" value="1"/>
</dbReference>
<dbReference type="EMBL" id="SDMP01000010">
    <property type="protein sequence ID" value="RYR32572.1"/>
    <property type="molecule type" value="Genomic_DNA"/>
</dbReference>
<accession>A0A445B1L5</accession>
<evidence type="ECO:0000313" key="11">
    <source>
        <dbReference type="EMBL" id="RYR32572.1"/>
    </source>
</evidence>
<protein>
    <recommendedName>
        <fullName evidence="13">Aquaporin</fullName>
    </recommendedName>
</protein>
<dbReference type="Proteomes" id="UP000289738">
    <property type="component" value="Chromosome A10"/>
</dbReference>
<evidence type="ECO:0000256" key="6">
    <source>
        <dbReference type="ARBA" id="ARBA00023136"/>
    </source>
</evidence>
<feature type="transmembrane region" description="Helical" evidence="10">
    <location>
        <begin position="48"/>
        <end position="69"/>
    </location>
</feature>
<feature type="transmembrane region" description="Helical" evidence="10">
    <location>
        <begin position="140"/>
        <end position="160"/>
    </location>
</feature>
<dbReference type="FunFam" id="1.20.1080.10:FF:000043">
    <property type="entry name" value="Aquaporin SIP1-1"/>
    <property type="match status" value="1"/>
</dbReference>
<dbReference type="InterPro" id="IPR044222">
    <property type="entry name" value="SIP1-1/2-like"/>
</dbReference>
<name>A0A445B1L5_ARAHY</name>
<evidence type="ECO:0000256" key="10">
    <source>
        <dbReference type="SAM" id="Phobius"/>
    </source>
</evidence>